<dbReference type="SUPFAM" id="SSF52172">
    <property type="entry name" value="CheY-like"/>
    <property type="match status" value="1"/>
</dbReference>
<dbReference type="SUPFAM" id="SSF46894">
    <property type="entry name" value="C-terminal effector domain of the bipartite response regulators"/>
    <property type="match status" value="1"/>
</dbReference>
<evidence type="ECO:0000256" key="3">
    <source>
        <dbReference type="ARBA" id="ARBA00023015"/>
    </source>
</evidence>
<reference evidence="10" key="1">
    <citation type="journal article" date="1995" name="J. Mol. Evol.">
        <title>Response regulators of bacterial signal transduction systems: selective domain shuffling during evolution.</title>
        <authorList>
            <person name="Pao G.M."/>
            <person name="Saier M.H. Jr."/>
        </authorList>
    </citation>
    <scope>NUCLEOTIDE SEQUENCE</scope>
</reference>
<evidence type="ECO:0000256" key="4">
    <source>
        <dbReference type="ARBA" id="ARBA00023125"/>
    </source>
</evidence>
<feature type="modified residue" description="4-aspartylphosphate" evidence="6">
    <location>
        <position position="55"/>
    </location>
</feature>
<dbReference type="InterPro" id="IPR000792">
    <property type="entry name" value="Tscrpt_reg_LuxR_C"/>
</dbReference>
<dbReference type="PROSITE" id="PS50110">
    <property type="entry name" value="RESPONSE_REGULATORY"/>
    <property type="match status" value="1"/>
</dbReference>
<dbReference type="Pfam" id="PF00196">
    <property type="entry name" value="GerE"/>
    <property type="match status" value="1"/>
</dbReference>
<sequence length="212" mass="23435">MQYRLMIIDDHALIRMGIARVFDDTSDLRMVAEGDTYSDVVRQMDAEGCDLLLLDIDLPGRNGIDILKLVKKDYPKLPVLMLSMYPEDQYAVRVLKAGAAGYLNKGSAPDVMVQAARTVLGGKKYISAEIAQALAESIGQDDDDTPPHEKLSDREFQTLKLIASGKRLSEVAEALSLSPKTVSVYRARILEKMKLASNAEITHYALKHGLVK</sequence>
<dbReference type="SMART" id="SM00421">
    <property type="entry name" value="HTH_LUXR"/>
    <property type="match status" value="1"/>
</dbReference>
<dbReference type="InterPro" id="IPR016032">
    <property type="entry name" value="Sig_transdc_resp-reg_C-effctor"/>
</dbReference>
<evidence type="ECO:0000259" key="8">
    <source>
        <dbReference type="PROSITE" id="PS50110"/>
    </source>
</evidence>
<dbReference type="Pfam" id="PF00072">
    <property type="entry name" value="Response_reg"/>
    <property type="match status" value="1"/>
</dbReference>
<dbReference type="PRINTS" id="PR00038">
    <property type="entry name" value="HTHLUXR"/>
</dbReference>
<dbReference type="GO" id="GO:0006355">
    <property type="term" value="P:regulation of DNA-templated transcription"/>
    <property type="evidence" value="ECO:0007669"/>
    <property type="project" value="InterPro"/>
</dbReference>
<evidence type="ECO:0000313" key="10">
    <source>
        <dbReference type="RefSeq" id="WP_028310003.1"/>
    </source>
</evidence>
<dbReference type="SMART" id="SM00448">
    <property type="entry name" value="REC"/>
    <property type="match status" value="1"/>
</dbReference>
<organism evidence="9 10">
    <name type="scientific">Derxia gummosa DSM 723</name>
    <dbReference type="NCBI Taxonomy" id="1121388"/>
    <lineage>
        <taxon>Bacteria</taxon>
        <taxon>Pseudomonadati</taxon>
        <taxon>Pseudomonadota</taxon>
        <taxon>Betaproteobacteria</taxon>
        <taxon>Burkholderiales</taxon>
        <taxon>Alcaligenaceae</taxon>
        <taxon>Derxia</taxon>
    </lineage>
</organism>
<dbReference type="RefSeq" id="WP_028310003.1">
    <property type="nucleotide sequence ID" value="NZ_AXWS01000007.1"/>
</dbReference>
<dbReference type="CDD" id="cd17535">
    <property type="entry name" value="REC_NarL-like"/>
    <property type="match status" value="1"/>
</dbReference>
<dbReference type="InterPro" id="IPR058245">
    <property type="entry name" value="NreC/VraR/RcsB-like_REC"/>
</dbReference>
<dbReference type="Gene3D" id="3.40.50.2300">
    <property type="match status" value="1"/>
</dbReference>
<protein>
    <submittedName>
        <fullName evidence="10">Response regulator</fullName>
    </submittedName>
</protein>
<name>A0A8B6X175_9BURK</name>
<dbReference type="InterPro" id="IPR011006">
    <property type="entry name" value="CheY-like_superfamily"/>
</dbReference>
<dbReference type="GO" id="GO:0003677">
    <property type="term" value="F:DNA binding"/>
    <property type="evidence" value="ECO:0007669"/>
    <property type="project" value="UniProtKB-KW"/>
</dbReference>
<dbReference type="InterPro" id="IPR039420">
    <property type="entry name" value="WalR-like"/>
</dbReference>
<evidence type="ECO:0000256" key="6">
    <source>
        <dbReference type="PROSITE-ProRule" id="PRU00169"/>
    </source>
</evidence>
<reference evidence="10" key="2">
    <citation type="submission" date="2025-08" db="UniProtKB">
        <authorList>
            <consortium name="RefSeq"/>
        </authorList>
    </citation>
    <scope>IDENTIFICATION</scope>
</reference>
<feature type="domain" description="Response regulatory" evidence="8">
    <location>
        <begin position="4"/>
        <end position="120"/>
    </location>
</feature>
<proteinExistence type="predicted"/>
<evidence type="ECO:0000256" key="2">
    <source>
        <dbReference type="ARBA" id="ARBA00023012"/>
    </source>
</evidence>
<keyword evidence="3" id="KW-0805">Transcription regulation</keyword>
<feature type="domain" description="HTH luxR-type" evidence="7">
    <location>
        <begin position="144"/>
        <end position="209"/>
    </location>
</feature>
<keyword evidence="9" id="KW-1185">Reference proteome</keyword>
<keyword evidence="1 6" id="KW-0597">Phosphoprotein</keyword>
<keyword evidence="2" id="KW-0902">Two-component regulatory system</keyword>
<dbReference type="PANTHER" id="PTHR43214:SF3">
    <property type="entry name" value="RESPONSE REGULATOR UVRY"/>
    <property type="match status" value="1"/>
</dbReference>
<evidence type="ECO:0000313" key="9">
    <source>
        <dbReference type="Proteomes" id="UP000675920"/>
    </source>
</evidence>
<dbReference type="CDD" id="cd06170">
    <property type="entry name" value="LuxR_C_like"/>
    <property type="match status" value="1"/>
</dbReference>
<dbReference type="GO" id="GO:0000160">
    <property type="term" value="P:phosphorelay signal transduction system"/>
    <property type="evidence" value="ECO:0007669"/>
    <property type="project" value="UniProtKB-KW"/>
</dbReference>
<dbReference type="PROSITE" id="PS50043">
    <property type="entry name" value="HTH_LUXR_2"/>
    <property type="match status" value="1"/>
</dbReference>
<accession>A0A8B6X175</accession>
<dbReference type="Proteomes" id="UP000675920">
    <property type="component" value="Unplaced"/>
</dbReference>
<keyword evidence="5" id="KW-0804">Transcription</keyword>
<evidence type="ECO:0000256" key="1">
    <source>
        <dbReference type="ARBA" id="ARBA00022553"/>
    </source>
</evidence>
<dbReference type="PANTHER" id="PTHR43214">
    <property type="entry name" value="TWO-COMPONENT RESPONSE REGULATOR"/>
    <property type="match status" value="1"/>
</dbReference>
<evidence type="ECO:0000259" key="7">
    <source>
        <dbReference type="PROSITE" id="PS50043"/>
    </source>
</evidence>
<dbReference type="InterPro" id="IPR001789">
    <property type="entry name" value="Sig_transdc_resp-reg_receiver"/>
</dbReference>
<dbReference type="AlphaFoldDB" id="A0A8B6X175"/>
<evidence type="ECO:0000256" key="5">
    <source>
        <dbReference type="ARBA" id="ARBA00023163"/>
    </source>
</evidence>
<keyword evidence="4" id="KW-0238">DNA-binding</keyword>